<evidence type="ECO:0000256" key="1">
    <source>
        <dbReference type="SAM" id="MobiDB-lite"/>
    </source>
</evidence>
<evidence type="ECO:0000313" key="2">
    <source>
        <dbReference type="EMBL" id="GBP52540.1"/>
    </source>
</evidence>
<protein>
    <submittedName>
        <fullName evidence="2">Uncharacterized protein</fullName>
    </submittedName>
</protein>
<feature type="region of interest" description="Disordered" evidence="1">
    <location>
        <begin position="115"/>
        <end position="135"/>
    </location>
</feature>
<evidence type="ECO:0000313" key="3">
    <source>
        <dbReference type="Proteomes" id="UP000299102"/>
    </source>
</evidence>
<proteinExistence type="predicted"/>
<accession>A0A4C1WNV3</accession>
<gene>
    <name evidence="2" type="ORF">EVAR_39063_1</name>
</gene>
<dbReference type="AlphaFoldDB" id="A0A4C1WNV3"/>
<feature type="region of interest" description="Disordered" evidence="1">
    <location>
        <begin position="1"/>
        <end position="30"/>
    </location>
</feature>
<comment type="caution">
    <text evidence="2">The sequence shown here is derived from an EMBL/GenBank/DDBJ whole genome shotgun (WGS) entry which is preliminary data.</text>
</comment>
<keyword evidence="3" id="KW-1185">Reference proteome</keyword>
<feature type="compositionally biased region" description="Basic residues" evidence="1">
    <location>
        <begin position="8"/>
        <end position="17"/>
    </location>
</feature>
<name>A0A4C1WNV3_EUMVA</name>
<reference evidence="2 3" key="1">
    <citation type="journal article" date="2019" name="Commun. Biol.">
        <title>The bagworm genome reveals a unique fibroin gene that provides high tensile strength.</title>
        <authorList>
            <person name="Kono N."/>
            <person name="Nakamura H."/>
            <person name="Ohtoshi R."/>
            <person name="Tomita M."/>
            <person name="Numata K."/>
            <person name="Arakawa K."/>
        </authorList>
    </citation>
    <scope>NUCLEOTIDE SEQUENCE [LARGE SCALE GENOMIC DNA]</scope>
</reference>
<organism evidence="2 3">
    <name type="scientific">Eumeta variegata</name>
    <name type="common">Bagworm moth</name>
    <name type="synonym">Eumeta japonica</name>
    <dbReference type="NCBI Taxonomy" id="151549"/>
    <lineage>
        <taxon>Eukaryota</taxon>
        <taxon>Metazoa</taxon>
        <taxon>Ecdysozoa</taxon>
        <taxon>Arthropoda</taxon>
        <taxon>Hexapoda</taxon>
        <taxon>Insecta</taxon>
        <taxon>Pterygota</taxon>
        <taxon>Neoptera</taxon>
        <taxon>Endopterygota</taxon>
        <taxon>Lepidoptera</taxon>
        <taxon>Glossata</taxon>
        <taxon>Ditrysia</taxon>
        <taxon>Tineoidea</taxon>
        <taxon>Psychidae</taxon>
        <taxon>Oiketicinae</taxon>
        <taxon>Eumeta</taxon>
    </lineage>
</organism>
<dbReference type="Proteomes" id="UP000299102">
    <property type="component" value="Unassembled WGS sequence"/>
</dbReference>
<dbReference type="EMBL" id="BGZK01000605">
    <property type="protein sequence ID" value="GBP52540.1"/>
    <property type="molecule type" value="Genomic_DNA"/>
</dbReference>
<sequence length="135" mass="14717">MASGRRLERARRGRGRGGRAAGPRAAGGAGRGFRIRLAPSEMQPPPAEIVSLRDRNVIYNLVTPNNGLNFQILVIVKQLHFSFAQRGELFKYGIPTSFHVYWKAIKDYVPRAAGGESAAHDEPTDLGCASDDIGK</sequence>